<dbReference type="Gene3D" id="2.180.10.10">
    <property type="entry name" value="RHS repeat-associated core"/>
    <property type="match status" value="3"/>
</dbReference>
<dbReference type="PATRIC" id="fig|1097667.3.peg.4412"/>
<dbReference type="SUPFAM" id="SSF101898">
    <property type="entry name" value="NHL repeat"/>
    <property type="match status" value="1"/>
</dbReference>
<evidence type="ECO:0000256" key="2">
    <source>
        <dbReference type="SAM" id="MobiDB-lite"/>
    </source>
</evidence>
<feature type="compositionally biased region" description="Basic and acidic residues" evidence="2">
    <location>
        <begin position="250"/>
        <end position="260"/>
    </location>
</feature>
<feature type="compositionally biased region" description="Polar residues" evidence="2">
    <location>
        <begin position="309"/>
        <end position="322"/>
    </location>
</feature>
<feature type="region of interest" description="Disordered" evidence="2">
    <location>
        <begin position="335"/>
        <end position="362"/>
    </location>
</feature>
<evidence type="ECO:0000259" key="3">
    <source>
        <dbReference type="Pfam" id="PF25023"/>
    </source>
</evidence>
<evidence type="ECO:0000256" key="1">
    <source>
        <dbReference type="ARBA" id="ARBA00022737"/>
    </source>
</evidence>
<name>H0EC54_9ACTN</name>
<feature type="region of interest" description="Disordered" evidence="2">
    <location>
        <begin position="294"/>
        <end position="322"/>
    </location>
</feature>
<keyword evidence="1" id="KW-0677">Repeat</keyword>
<dbReference type="NCBIfam" id="TIGR01643">
    <property type="entry name" value="YD_repeat_2x"/>
    <property type="match status" value="12"/>
</dbReference>
<dbReference type="InterPro" id="IPR006530">
    <property type="entry name" value="YD"/>
</dbReference>
<evidence type="ECO:0000313" key="5">
    <source>
        <dbReference type="Proteomes" id="UP000005143"/>
    </source>
</evidence>
<dbReference type="PANTHER" id="PTHR32305:SF15">
    <property type="entry name" value="PROTEIN RHSA-RELATED"/>
    <property type="match status" value="1"/>
</dbReference>
<accession>H0EC54</accession>
<keyword evidence="5" id="KW-1185">Reference proteome</keyword>
<dbReference type="InterPro" id="IPR031325">
    <property type="entry name" value="RHS_repeat"/>
</dbReference>
<feature type="region of interest" description="Disordered" evidence="2">
    <location>
        <begin position="245"/>
        <end position="264"/>
    </location>
</feature>
<dbReference type="EMBL" id="AGUD01000346">
    <property type="protein sequence ID" value="EHN08747.1"/>
    <property type="molecule type" value="Genomic_DNA"/>
</dbReference>
<dbReference type="InterPro" id="IPR050708">
    <property type="entry name" value="T6SS_VgrG/RHS"/>
</dbReference>
<organism evidence="4 5">
    <name type="scientific">Patulibacter medicamentivorans</name>
    <dbReference type="NCBI Taxonomy" id="1097667"/>
    <lineage>
        <taxon>Bacteria</taxon>
        <taxon>Bacillati</taxon>
        <taxon>Actinomycetota</taxon>
        <taxon>Thermoleophilia</taxon>
        <taxon>Solirubrobacterales</taxon>
        <taxon>Patulibacteraceae</taxon>
        <taxon>Patulibacter</taxon>
    </lineage>
</organism>
<gene>
    <name evidence="4" type="ORF">PAI11_44530</name>
</gene>
<comment type="caution">
    <text evidence="4">The sequence shown here is derived from an EMBL/GenBank/DDBJ whole genome shotgun (WGS) entry which is preliminary data.</text>
</comment>
<reference evidence="4 5" key="1">
    <citation type="journal article" date="2013" name="Biodegradation">
        <title>Quantitative proteomic analysis of ibuprofen-degrading Patulibacter sp. strain I11.</title>
        <authorList>
            <person name="Almeida B."/>
            <person name="Kjeldal H."/>
            <person name="Lolas I."/>
            <person name="Knudsen A.D."/>
            <person name="Carvalho G."/>
            <person name="Nielsen K.L."/>
            <person name="Barreto Crespo M.T."/>
            <person name="Stensballe A."/>
            <person name="Nielsen J.L."/>
        </authorList>
    </citation>
    <scope>NUCLEOTIDE SEQUENCE [LARGE SCALE GENOMIC DNA]</scope>
    <source>
        <strain evidence="4 5">I11</strain>
    </source>
</reference>
<dbReference type="Pfam" id="PF05593">
    <property type="entry name" value="RHS_repeat"/>
    <property type="match status" value="2"/>
</dbReference>
<sequence>MRRRTDGTYEYTLPDRSSRIFNSTGRLLEVRDRSRNAITLTYDASGRLATATDPGGRTFEFSYDGDDHVTSVTGPAGQKVLYTYDGGELRTVRYDGEAGPLWQFGYDSQHQMTSMTDARGGTTTTEYDSQRRAVAQTDALNRRRTWVYDGDVTRITNPAGDVTRIRFADTRPLSITRGFGTPEASTVTYAYDADRNPVKRIDGNGHETTTTYDAKGNRTSVEDAEGRTTRWTYDANRQVTSITKPSGRKTTIDYDADGHPTKVSRTLVRPGQADQVEATSFTYDTRGLVTKMTDPRGKEWSHGYDAAGNRTSTTSPEGRKTTSTFDAASRLLTQTSGRGNASGANPADFTTTVTRDGRGRPTTIEDANGKTTTMAYDANDNRTTVTDPDGVSLQTTFDAENQPVRQTRADGSYQVTAYDADGNVTGFIDGRGKTTRYEWDSAGRKTATIDPLGRRTGLTYDAAGNVTVATDPAGRTAAYSYDDAGVLQGVDFSDPDTHDIGFSYDADGQRTGMTDETGTSSFEYDSLGRMTRAVDGGARTVEYTYDISSNPTGIKYPNGQTVSRTFDDDRLMTGVTDWLNHTTTFSYDPDGRLSKTEFPGGSSLADRVSRDNEGGPLAIAFGDQAGSLGKLDYGRTDGGRVASEQAQNMPGGTTAFDYDQNGRLSLAGTDTFSYNAADGITKLAGLEPLVYDDAGQLTVSNSGANERSFSFDSLGARTGESGAGQPARSYGYDQRQLLTSAGETGQPTVEYESDADGLRARRSVGSAARAFTWDRTTSSLPLMLTEGGTSYIYGPDGLAVEHVDGNGDVAFYHHDQLGSTRRLTDATGAVVAGFTYDAYGTVVTQTGTADTPLRFAGEYSDAASGLVYLRARHYDPRTGQFLTPDPLGALTKDPYAYAGNDPLNHADPSGLFLGMGHVPVIDDITEGVKDATVGAVKFAWEHPVFTMNVVAGVTCVVGSFASCAKLAMAAFAVFEVESGVAAVYNTRRRCKTFAQETLGNVAGLLAGMIPAVRLERVAPVNWPKAIEVGHDSATGLLGTGASGAASPDRPWSGDGCC</sequence>
<protein>
    <recommendedName>
        <fullName evidence="3">Teneurin-like YD-shell domain-containing protein</fullName>
    </recommendedName>
</protein>
<dbReference type="InterPro" id="IPR022385">
    <property type="entry name" value="Rhs_assc_core"/>
</dbReference>
<dbReference type="AlphaFoldDB" id="H0EC54"/>
<dbReference type="NCBIfam" id="TIGR03696">
    <property type="entry name" value="Rhs_assc_core"/>
    <property type="match status" value="1"/>
</dbReference>
<feature type="domain" description="Teneurin-like YD-shell" evidence="3">
    <location>
        <begin position="211"/>
        <end position="576"/>
    </location>
</feature>
<dbReference type="InterPro" id="IPR056823">
    <property type="entry name" value="TEN-like_YD-shell"/>
</dbReference>
<proteinExistence type="predicted"/>
<feature type="domain" description="Teneurin-like YD-shell" evidence="3">
    <location>
        <begin position="653"/>
        <end position="885"/>
    </location>
</feature>
<dbReference type="Proteomes" id="UP000005143">
    <property type="component" value="Unassembled WGS sequence"/>
</dbReference>
<dbReference type="Pfam" id="PF25023">
    <property type="entry name" value="TEN_YD-shell"/>
    <property type="match status" value="2"/>
</dbReference>
<evidence type="ECO:0000313" key="4">
    <source>
        <dbReference type="EMBL" id="EHN08747.1"/>
    </source>
</evidence>
<feature type="compositionally biased region" description="Polar residues" evidence="2">
    <location>
        <begin position="335"/>
        <end position="354"/>
    </location>
</feature>
<dbReference type="PANTHER" id="PTHR32305">
    <property type="match status" value="1"/>
</dbReference>